<sequence length="324" mass="36125">MQWQLLLPEYPTQQPEWVLEDIRLMFFKCVKWQFEETMDPINCPYHYFCDSAYPGNYSPAVDILVLIFTTASYFATLIVMVMEMSGKGKLGNLSKRYLLPSGPISLPLIILVLAKGYRINTIFPLSLAGPAILQLVHISALSFDGRAVKDIKYVFFEASTISGILHASLYLDSILLPYYTGLDALMASSFSGECPSCVCRKGALIVGGRLVSYRGWSVTTFLVVGALCLRIVCRVSGERTGNIMLVKSFLEGIGWILITLDCIYLSRKSPPERLTLHVAVFGGIFVLICLHGLKTACSQIIRLYTKCNKNRIGNICIAKKMEET</sequence>
<keyword evidence="1" id="KW-0472">Membrane</keyword>
<organism evidence="2 3">
    <name type="scientific">Ficus carica</name>
    <name type="common">Common fig</name>
    <dbReference type="NCBI Taxonomy" id="3494"/>
    <lineage>
        <taxon>Eukaryota</taxon>
        <taxon>Viridiplantae</taxon>
        <taxon>Streptophyta</taxon>
        <taxon>Embryophyta</taxon>
        <taxon>Tracheophyta</taxon>
        <taxon>Spermatophyta</taxon>
        <taxon>Magnoliopsida</taxon>
        <taxon>eudicotyledons</taxon>
        <taxon>Gunneridae</taxon>
        <taxon>Pentapetalae</taxon>
        <taxon>rosids</taxon>
        <taxon>fabids</taxon>
        <taxon>Rosales</taxon>
        <taxon>Moraceae</taxon>
        <taxon>Ficeae</taxon>
        <taxon>Ficus</taxon>
    </lineage>
</organism>
<dbReference type="Proteomes" id="UP001187192">
    <property type="component" value="Unassembled WGS sequence"/>
</dbReference>
<evidence type="ECO:0000313" key="2">
    <source>
        <dbReference type="EMBL" id="GMN42724.1"/>
    </source>
</evidence>
<keyword evidence="1" id="KW-0812">Transmembrane</keyword>
<dbReference type="AlphaFoldDB" id="A0AA87ZZ67"/>
<gene>
    <name evidence="2" type="ORF">TIFTF001_011942</name>
</gene>
<dbReference type="PANTHER" id="PTHR37726">
    <property type="entry name" value="TRANSMEMBRANE PROTEIN"/>
    <property type="match status" value="1"/>
</dbReference>
<keyword evidence="3" id="KW-1185">Reference proteome</keyword>
<name>A0AA87ZZ67_FICCA</name>
<evidence type="ECO:0000256" key="1">
    <source>
        <dbReference type="SAM" id="Phobius"/>
    </source>
</evidence>
<evidence type="ECO:0000313" key="3">
    <source>
        <dbReference type="Proteomes" id="UP001187192"/>
    </source>
</evidence>
<feature type="transmembrane region" description="Helical" evidence="1">
    <location>
        <begin position="97"/>
        <end position="116"/>
    </location>
</feature>
<comment type="caution">
    <text evidence="2">The sequence shown here is derived from an EMBL/GenBank/DDBJ whole genome shotgun (WGS) entry which is preliminary data.</text>
</comment>
<feature type="transmembrane region" description="Helical" evidence="1">
    <location>
        <begin position="213"/>
        <end position="233"/>
    </location>
</feature>
<reference evidence="2" key="1">
    <citation type="submission" date="2023-07" db="EMBL/GenBank/DDBJ databases">
        <title>draft genome sequence of fig (Ficus carica).</title>
        <authorList>
            <person name="Takahashi T."/>
            <person name="Nishimura K."/>
        </authorList>
    </citation>
    <scope>NUCLEOTIDE SEQUENCE</scope>
</reference>
<dbReference type="EMBL" id="BTGU01000015">
    <property type="protein sequence ID" value="GMN42724.1"/>
    <property type="molecule type" value="Genomic_DNA"/>
</dbReference>
<accession>A0AA87ZZ67</accession>
<feature type="transmembrane region" description="Helical" evidence="1">
    <location>
        <begin position="153"/>
        <end position="171"/>
    </location>
</feature>
<feature type="transmembrane region" description="Helical" evidence="1">
    <location>
        <begin position="273"/>
        <end position="293"/>
    </location>
</feature>
<proteinExistence type="predicted"/>
<keyword evidence="1" id="KW-1133">Transmembrane helix</keyword>
<feature type="transmembrane region" description="Helical" evidence="1">
    <location>
        <begin position="63"/>
        <end position="85"/>
    </location>
</feature>
<feature type="transmembrane region" description="Helical" evidence="1">
    <location>
        <begin position="245"/>
        <end position="267"/>
    </location>
</feature>
<protein>
    <submittedName>
        <fullName evidence="2">Uncharacterized protein</fullName>
    </submittedName>
</protein>
<dbReference type="PANTHER" id="PTHR37726:SF1">
    <property type="entry name" value="TRANSMEMBRANE PROTEIN"/>
    <property type="match status" value="1"/>
</dbReference>
<feature type="transmembrane region" description="Helical" evidence="1">
    <location>
        <begin position="122"/>
        <end position="141"/>
    </location>
</feature>